<evidence type="ECO:0000313" key="3">
    <source>
        <dbReference type="Proteomes" id="UP001210978"/>
    </source>
</evidence>
<protein>
    <submittedName>
        <fullName evidence="2">Uncharacterized protein</fullName>
    </submittedName>
</protein>
<evidence type="ECO:0000313" key="2">
    <source>
        <dbReference type="EMBL" id="WBV60126.1"/>
    </source>
</evidence>
<organism evidence="2 3">
    <name type="scientific">Chryseobacterium camelliae</name>
    <dbReference type="NCBI Taxonomy" id="1265445"/>
    <lineage>
        <taxon>Bacteria</taxon>
        <taxon>Pseudomonadati</taxon>
        <taxon>Bacteroidota</taxon>
        <taxon>Flavobacteriia</taxon>
        <taxon>Flavobacteriales</taxon>
        <taxon>Weeksellaceae</taxon>
        <taxon>Chryseobacterium group</taxon>
        <taxon>Chryseobacterium</taxon>
    </lineage>
</organism>
<feature type="transmembrane region" description="Helical" evidence="1">
    <location>
        <begin position="30"/>
        <end position="53"/>
    </location>
</feature>
<feature type="transmembrane region" description="Helical" evidence="1">
    <location>
        <begin position="145"/>
        <end position="164"/>
    </location>
</feature>
<dbReference type="EMBL" id="CP115859">
    <property type="protein sequence ID" value="WBV60126.1"/>
    <property type="molecule type" value="Genomic_DNA"/>
</dbReference>
<keyword evidence="1" id="KW-0812">Transmembrane</keyword>
<keyword evidence="3" id="KW-1185">Reference proteome</keyword>
<keyword evidence="1" id="KW-1133">Transmembrane helix</keyword>
<accession>A0ABY7QM84</accession>
<feature type="transmembrane region" description="Helical" evidence="1">
    <location>
        <begin position="107"/>
        <end position="133"/>
    </location>
</feature>
<gene>
    <name evidence="2" type="ORF">PFY12_13920</name>
</gene>
<proteinExistence type="predicted"/>
<dbReference type="Proteomes" id="UP001210978">
    <property type="component" value="Chromosome"/>
</dbReference>
<dbReference type="RefSeq" id="WP_271148468.1">
    <property type="nucleotide sequence ID" value="NZ_CP115859.1"/>
</dbReference>
<sequence length="185" mass="20970">MKSNESDSYYGESEEEYLARKTEESNATGGLMAGLFALLLFCVKIFVIYGAFIYAGFLLARKFLGSESDKVKILGYTIAFTYLIFCVIYFFKGTIIGLRAKNRNIWILPWIVCILVCCLTPAFIVSSFAAALFSPEHYDNIWYKIISWGSFIISAVCVYNIYAFKTPSAPRFVSWSYRLGVKLTS</sequence>
<feature type="transmembrane region" description="Helical" evidence="1">
    <location>
        <begin position="73"/>
        <end position="95"/>
    </location>
</feature>
<reference evidence="2 3" key="1">
    <citation type="submission" date="2023-01" db="EMBL/GenBank/DDBJ databases">
        <title>Complete genome of Chryseobacterium camelliae VAN22-5A.</title>
        <authorList>
            <person name="Zong G."/>
            <person name="Cao G."/>
        </authorList>
    </citation>
    <scope>NUCLEOTIDE SEQUENCE [LARGE SCALE GENOMIC DNA]</scope>
    <source>
        <strain evidence="2 3">VAN22-5A</strain>
    </source>
</reference>
<name>A0ABY7QM84_9FLAO</name>
<evidence type="ECO:0000256" key="1">
    <source>
        <dbReference type="SAM" id="Phobius"/>
    </source>
</evidence>
<keyword evidence="1" id="KW-0472">Membrane</keyword>